<dbReference type="GO" id="GO:0030246">
    <property type="term" value="F:carbohydrate binding"/>
    <property type="evidence" value="ECO:0007669"/>
    <property type="project" value="UniProtKB-KW"/>
</dbReference>
<dbReference type="PANTHER" id="PTHR32401:SF47">
    <property type="entry name" value="LEGUME LECTIN DOMAIN-CONTAINING PROTEIN"/>
    <property type="match status" value="1"/>
</dbReference>
<sequence length="215" mass="23108">MGSCCYDLTVLSLLLSLCVVLPSASSVSFNLSGFEPDMPDILFEGDAKPSNGVIDFNEIKFPSRVGRVTYAHDVRLWNSETRDSLTSQPTSPSSLTPSVKKRITVQGFAFFLAPAGFQIPQNSNGGFLGLFNTTTINSGDQNQMVLVEFDSFPEADLFDPPNPHVGIDVNSLALSTQPIGMLACIVGILPTYGLCTMLPLRILGSLGATQKPQML</sequence>
<dbReference type="Proteomes" id="UP000516437">
    <property type="component" value="Unassembled WGS sequence"/>
</dbReference>
<dbReference type="Pfam" id="PF00139">
    <property type="entry name" value="Lectin_legB"/>
    <property type="match status" value="1"/>
</dbReference>
<evidence type="ECO:0000313" key="6">
    <source>
        <dbReference type="Proteomes" id="UP000516437"/>
    </source>
</evidence>
<keyword evidence="5" id="KW-0675">Receptor</keyword>
<feature type="domain" description="Legume lectin" evidence="4">
    <location>
        <begin position="26"/>
        <end position="176"/>
    </location>
</feature>
<dbReference type="AlphaFoldDB" id="A0A6A1UKM1"/>
<reference evidence="5 6" key="1">
    <citation type="journal article" date="2019" name="Plant Biotechnol. J.">
        <title>The red bayberry genome and genetic basis of sex determination.</title>
        <authorList>
            <person name="Jia H.M."/>
            <person name="Jia H.J."/>
            <person name="Cai Q.L."/>
            <person name="Wang Y."/>
            <person name="Zhao H.B."/>
            <person name="Yang W.F."/>
            <person name="Wang G.Y."/>
            <person name="Li Y.H."/>
            <person name="Zhan D.L."/>
            <person name="Shen Y.T."/>
            <person name="Niu Q.F."/>
            <person name="Chang L."/>
            <person name="Qiu J."/>
            <person name="Zhao L."/>
            <person name="Xie H.B."/>
            <person name="Fu W.Y."/>
            <person name="Jin J."/>
            <person name="Li X.W."/>
            <person name="Jiao Y."/>
            <person name="Zhou C.C."/>
            <person name="Tu T."/>
            <person name="Chai C.Y."/>
            <person name="Gao J.L."/>
            <person name="Fan L.J."/>
            <person name="van de Weg E."/>
            <person name="Wang J.Y."/>
            <person name="Gao Z.S."/>
        </authorList>
    </citation>
    <scope>NUCLEOTIDE SEQUENCE [LARGE SCALE GENOMIC DNA]</scope>
    <source>
        <tissue evidence="5">Leaves</tissue>
    </source>
</reference>
<dbReference type="InterPro" id="IPR050258">
    <property type="entry name" value="Leguminous_Lectin"/>
</dbReference>
<keyword evidence="5" id="KW-0418">Kinase</keyword>
<comment type="caution">
    <text evidence="5">The sequence shown here is derived from an EMBL/GenBank/DDBJ whole genome shotgun (WGS) entry which is preliminary data.</text>
</comment>
<evidence type="ECO:0000256" key="3">
    <source>
        <dbReference type="SAM" id="SignalP"/>
    </source>
</evidence>
<keyword evidence="5" id="KW-0808">Transferase</keyword>
<dbReference type="SUPFAM" id="SSF49899">
    <property type="entry name" value="Concanavalin A-like lectins/glucanases"/>
    <property type="match status" value="1"/>
</dbReference>
<feature type="signal peptide" evidence="3">
    <location>
        <begin position="1"/>
        <end position="26"/>
    </location>
</feature>
<dbReference type="InterPro" id="IPR013320">
    <property type="entry name" value="ConA-like_dom_sf"/>
</dbReference>
<dbReference type="PANTHER" id="PTHR32401">
    <property type="entry name" value="CONCANAVALIN A-LIKE LECTIN FAMILY PROTEIN"/>
    <property type="match status" value="1"/>
</dbReference>
<dbReference type="InterPro" id="IPR001220">
    <property type="entry name" value="Legume_lectin_dom"/>
</dbReference>
<name>A0A6A1UKM1_9ROSI</name>
<evidence type="ECO:0000313" key="5">
    <source>
        <dbReference type="EMBL" id="KAB1200347.1"/>
    </source>
</evidence>
<feature type="chain" id="PRO_5025587020" evidence="3">
    <location>
        <begin position="27"/>
        <end position="215"/>
    </location>
</feature>
<organism evidence="5 6">
    <name type="scientific">Morella rubra</name>
    <name type="common">Chinese bayberry</name>
    <dbReference type="NCBI Taxonomy" id="262757"/>
    <lineage>
        <taxon>Eukaryota</taxon>
        <taxon>Viridiplantae</taxon>
        <taxon>Streptophyta</taxon>
        <taxon>Embryophyta</taxon>
        <taxon>Tracheophyta</taxon>
        <taxon>Spermatophyta</taxon>
        <taxon>Magnoliopsida</taxon>
        <taxon>eudicotyledons</taxon>
        <taxon>Gunneridae</taxon>
        <taxon>Pentapetalae</taxon>
        <taxon>rosids</taxon>
        <taxon>fabids</taxon>
        <taxon>Fagales</taxon>
        <taxon>Myricaceae</taxon>
        <taxon>Morella</taxon>
    </lineage>
</organism>
<keyword evidence="6" id="KW-1185">Reference proteome</keyword>
<evidence type="ECO:0000259" key="4">
    <source>
        <dbReference type="Pfam" id="PF00139"/>
    </source>
</evidence>
<dbReference type="Gene3D" id="2.60.120.200">
    <property type="match status" value="1"/>
</dbReference>
<gene>
    <name evidence="5" type="ORF">CJ030_MR0G007575</name>
</gene>
<evidence type="ECO:0000256" key="1">
    <source>
        <dbReference type="ARBA" id="ARBA00007606"/>
    </source>
</evidence>
<proteinExistence type="inferred from homology"/>
<comment type="similarity">
    <text evidence="1">Belongs to the leguminous lectin family.</text>
</comment>
<accession>A0A6A1UKM1</accession>
<keyword evidence="3" id="KW-0732">Signal</keyword>
<dbReference type="GO" id="GO:0016301">
    <property type="term" value="F:kinase activity"/>
    <property type="evidence" value="ECO:0007669"/>
    <property type="project" value="UniProtKB-KW"/>
</dbReference>
<dbReference type="OrthoDB" id="4062651at2759"/>
<dbReference type="EMBL" id="RXIC02000175">
    <property type="protein sequence ID" value="KAB1200347.1"/>
    <property type="molecule type" value="Genomic_DNA"/>
</dbReference>
<keyword evidence="2 5" id="KW-0430">Lectin</keyword>
<protein>
    <submittedName>
        <fullName evidence="5">L-type lectin-domain containing receptor kinase IX.1</fullName>
    </submittedName>
</protein>
<evidence type="ECO:0000256" key="2">
    <source>
        <dbReference type="ARBA" id="ARBA00022734"/>
    </source>
</evidence>